<keyword evidence="1" id="KW-0456">Lyase</keyword>
<reference evidence="3" key="1">
    <citation type="journal article" date="2020" name="mSystems">
        <title>Genome- and Community-Level Interaction Insights into Carbon Utilization and Element Cycling Functions of Hydrothermarchaeota in Hydrothermal Sediment.</title>
        <authorList>
            <person name="Zhou Z."/>
            <person name="Liu Y."/>
            <person name="Xu W."/>
            <person name="Pan J."/>
            <person name="Luo Z.H."/>
            <person name="Li M."/>
        </authorList>
    </citation>
    <scope>NUCLEOTIDE SEQUENCE</scope>
    <source>
        <strain evidence="3">SpSt-997</strain>
    </source>
</reference>
<dbReference type="GO" id="GO:0016831">
    <property type="term" value="F:carboxy-lyase activity"/>
    <property type="evidence" value="ECO:0007669"/>
    <property type="project" value="InterPro"/>
</dbReference>
<dbReference type="GO" id="GO:0005829">
    <property type="term" value="C:cytosol"/>
    <property type="evidence" value="ECO:0007669"/>
    <property type="project" value="TreeGrafter"/>
</dbReference>
<gene>
    <name evidence="3" type="ORF">ENY07_05665</name>
</gene>
<evidence type="ECO:0000259" key="2">
    <source>
        <dbReference type="Pfam" id="PF04909"/>
    </source>
</evidence>
<evidence type="ECO:0000313" key="3">
    <source>
        <dbReference type="EMBL" id="HGC42693.1"/>
    </source>
</evidence>
<dbReference type="Pfam" id="PF04909">
    <property type="entry name" value="Amidohydro_2"/>
    <property type="match status" value="1"/>
</dbReference>
<comment type="caution">
    <text evidence="3">The sequence shown here is derived from an EMBL/GenBank/DDBJ whole genome shotgun (WGS) entry which is preliminary data.</text>
</comment>
<dbReference type="GO" id="GO:0019748">
    <property type="term" value="P:secondary metabolic process"/>
    <property type="evidence" value="ECO:0007669"/>
    <property type="project" value="TreeGrafter"/>
</dbReference>
<name>A0A8J4HAA0_9PROT</name>
<dbReference type="InterPro" id="IPR006680">
    <property type="entry name" value="Amidohydro-rel"/>
</dbReference>
<dbReference type="SUPFAM" id="SSF51556">
    <property type="entry name" value="Metallo-dependent hydrolases"/>
    <property type="match status" value="1"/>
</dbReference>
<sequence>MRIITLEEHFAIPAMVARIDPALIARRGFPMREATPQFMHVQEALAELGAQRLADMDASGITLQVLSVSGPGADLLPAGEGVAFARDYNDALAATVARHPERFAGFAHLPMTTPVEAAKELERAVQRLGFHGALINGTTEGRFLDDPRFAPILAAAETLAVPIYLHPGLPPAPIREAYYQGIPEEAGFLLGGPGWGWHAETALHVLRLVLSGTLDRHPRLQLIIGHLGEGLPAMLARCDQVFGHFAAQNLRRKVSEAILAQVHLTTSGFFSLAPFLAALLTFGVERLMFSVDYPYSGNEAGRKFLNLLPVAPADGERIAHGNADRLLRLSH</sequence>
<proteinExistence type="predicted"/>
<feature type="domain" description="Amidohydrolase-related" evidence="2">
    <location>
        <begin position="56"/>
        <end position="329"/>
    </location>
</feature>
<dbReference type="InterPro" id="IPR032465">
    <property type="entry name" value="ACMSD"/>
</dbReference>
<dbReference type="AlphaFoldDB" id="A0A8J4HAA0"/>
<accession>A0A8J4HAA0</accession>
<dbReference type="InterPro" id="IPR032466">
    <property type="entry name" value="Metal_Hydrolase"/>
</dbReference>
<dbReference type="PANTHER" id="PTHR21240">
    <property type="entry name" value="2-AMINO-3-CARBOXYLMUCONATE-6-SEMIALDEHYDE DECARBOXYLASE"/>
    <property type="match status" value="1"/>
</dbReference>
<dbReference type="EMBL" id="DTQM01000108">
    <property type="protein sequence ID" value="HGC42693.1"/>
    <property type="molecule type" value="Genomic_DNA"/>
</dbReference>
<dbReference type="Gene3D" id="3.20.20.140">
    <property type="entry name" value="Metal-dependent hydrolases"/>
    <property type="match status" value="1"/>
</dbReference>
<dbReference type="GO" id="GO:0016787">
    <property type="term" value="F:hydrolase activity"/>
    <property type="evidence" value="ECO:0007669"/>
    <property type="project" value="InterPro"/>
</dbReference>
<organism evidence="3">
    <name type="scientific">Acidicaldus sp</name>
    <dbReference type="NCBI Taxonomy" id="1872105"/>
    <lineage>
        <taxon>Bacteria</taxon>
        <taxon>Pseudomonadati</taxon>
        <taxon>Pseudomonadota</taxon>
        <taxon>Alphaproteobacteria</taxon>
        <taxon>Acetobacterales</taxon>
        <taxon>Acetobacteraceae</taxon>
        <taxon>Acidicaldus</taxon>
    </lineage>
</organism>
<protein>
    <submittedName>
        <fullName evidence="3">Amidohydrolase</fullName>
    </submittedName>
</protein>
<dbReference type="PANTHER" id="PTHR21240:SF30">
    <property type="entry name" value="AMIDOHYDROLASE-RELATED DOMAIN-CONTAINING PROTEIN-RELATED"/>
    <property type="match status" value="1"/>
</dbReference>
<evidence type="ECO:0000256" key="1">
    <source>
        <dbReference type="ARBA" id="ARBA00023239"/>
    </source>
</evidence>